<dbReference type="PANTHER" id="PTHR13939">
    <property type="entry name" value="NICOTINAMIDE-NUCLEOTIDE AMIDOHYDROLASE PNCC"/>
    <property type="match status" value="1"/>
</dbReference>
<dbReference type="SMART" id="SM00852">
    <property type="entry name" value="MoCF_biosynth"/>
    <property type="match status" value="1"/>
</dbReference>
<dbReference type="AlphaFoldDB" id="A0A4R8M8U7"/>
<dbReference type="CDD" id="cd03522">
    <property type="entry name" value="MoeA_like"/>
    <property type="match status" value="1"/>
</dbReference>
<dbReference type="Gene3D" id="3.40.980.10">
    <property type="entry name" value="MoaB/Mog-like domain"/>
    <property type="match status" value="1"/>
</dbReference>
<dbReference type="OrthoDB" id="9767940at2"/>
<keyword evidence="2" id="KW-0808">Transferase</keyword>
<evidence type="ECO:0000259" key="1">
    <source>
        <dbReference type="SMART" id="SM00852"/>
    </source>
</evidence>
<dbReference type="InterPro" id="IPR001453">
    <property type="entry name" value="MoaB/Mog_dom"/>
</dbReference>
<evidence type="ECO:0000313" key="2">
    <source>
        <dbReference type="EMBL" id="TDY61654.1"/>
    </source>
</evidence>
<dbReference type="EMBL" id="SORI01000005">
    <property type="protein sequence ID" value="TDY61654.1"/>
    <property type="molecule type" value="Genomic_DNA"/>
</dbReference>
<evidence type="ECO:0000313" key="3">
    <source>
        <dbReference type="Proteomes" id="UP000295066"/>
    </source>
</evidence>
<dbReference type="InterPro" id="IPR050101">
    <property type="entry name" value="CinA"/>
</dbReference>
<feature type="domain" description="MoaB/Mog" evidence="1">
    <location>
        <begin position="174"/>
        <end position="304"/>
    </location>
</feature>
<dbReference type="SUPFAM" id="SSF53218">
    <property type="entry name" value="Molybdenum cofactor biosynthesis proteins"/>
    <property type="match status" value="1"/>
</dbReference>
<dbReference type="UniPathway" id="UPA00344"/>
<gene>
    <name evidence="2" type="ORF">C8D99_10567</name>
</gene>
<dbReference type="RefSeq" id="WP_133957101.1">
    <property type="nucleotide sequence ID" value="NZ_SORI01000005.1"/>
</dbReference>
<reference evidence="2 3" key="1">
    <citation type="submission" date="2019-03" db="EMBL/GenBank/DDBJ databases">
        <title>Genomic Encyclopedia of Type Strains, Phase IV (KMG-IV): sequencing the most valuable type-strain genomes for metagenomic binning, comparative biology and taxonomic classification.</title>
        <authorList>
            <person name="Goeker M."/>
        </authorList>
    </citation>
    <scope>NUCLEOTIDE SEQUENCE [LARGE SCALE GENOMIC DNA]</scope>
    <source>
        <strain evidence="2 3">DSM 25964</strain>
    </source>
</reference>
<dbReference type="Proteomes" id="UP000295066">
    <property type="component" value="Unassembled WGS sequence"/>
</dbReference>
<sequence>MAKISYVHVEDALGMTLSHDMTQIDVKTGFKGARFKKGQVLREEDIPMLKSMGKESISVLELEDGDVHEDDAASRLAERLSGEGISSEAPEEGKVSLSALWNGLLVYDEESIHRINDDPDWIVATVANKVPVKKGERVAGIRIVPLTMRKEQVSRGEEATLPMTVFPFAPLKTALVTTGKELAEGRIRDGFAPKLQGKLAGYGASLMGHAVVGDEREEIADAIRTFIEQGAELVIATGGMSVDPDDRTAGAIASVADEVRFRGVPAIPGAHLMLALAGETKIVGAPACVVHDEWTSLDPLLNRLFAGLIPTAAEVRRWGVGGMCRKCRECNYPVCVFAAR</sequence>
<comment type="caution">
    <text evidence="2">The sequence shown here is derived from an EMBL/GenBank/DDBJ whole genome shotgun (WGS) entry which is preliminary data.</text>
</comment>
<protein>
    <submittedName>
        <fullName evidence="2">Molybdenum cofactor cytidylyltransferase</fullName>
    </submittedName>
</protein>
<organism evidence="2 3">
    <name type="scientific">Aminivibrio pyruvatiphilus</name>
    <dbReference type="NCBI Taxonomy" id="1005740"/>
    <lineage>
        <taxon>Bacteria</taxon>
        <taxon>Thermotogati</taxon>
        <taxon>Synergistota</taxon>
        <taxon>Synergistia</taxon>
        <taxon>Synergistales</taxon>
        <taxon>Aminobacteriaceae</taxon>
        <taxon>Aminivibrio</taxon>
    </lineage>
</organism>
<dbReference type="GO" id="GO:0016779">
    <property type="term" value="F:nucleotidyltransferase activity"/>
    <property type="evidence" value="ECO:0007669"/>
    <property type="project" value="UniProtKB-KW"/>
</dbReference>
<proteinExistence type="predicted"/>
<dbReference type="Pfam" id="PF00994">
    <property type="entry name" value="MoCF_biosynth"/>
    <property type="match status" value="1"/>
</dbReference>
<dbReference type="PANTHER" id="PTHR13939:SF0">
    <property type="entry name" value="NMN AMIDOHYDROLASE-LIKE PROTEIN YFAY"/>
    <property type="match status" value="1"/>
</dbReference>
<keyword evidence="2" id="KW-0548">Nucleotidyltransferase</keyword>
<name>A0A4R8M8U7_9BACT</name>
<accession>A0A4R8M8U7</accession>
<keyword evidence="3" id="KW-1185">Reference proteome</keyword>
<dbReference type="InterPro" id="IPR036425">
    <property type="entry name" value="MoaB/Mog-like_dom_sf"/>
</dbReference>